<sequence>MFSHPRNHSLDFFPQKTPIAKLLLYNLSPMRSRCFTYPSSRYPPVAFYSHPIQPDTETDRLGEARNNILWGRMNPAFQPKKSGSVILKLDLHLILHLERASLLPMPLLPLSFLLAL</sequence>
<keyword evidence="1" id="KW-0496">Mitochondrion</keyword>
<reference evidence="1" key="1">
    <citation type="journal article" date="2015" name="Genome Biol. Evol.">
        <title>Organellar Genomes of White Spruce (Picea glauca): Assembly and Annotation.</title>
        <authorList>
            <person name="Jackman S.D."/>
            <person name="Warren R.L."/>
            <person name="Gibb E.A."/>
            <person name="Vandervalk B.P."/>
            <person name="Mohamadi H."/>
            <person name="Chu J."/>
            <person name="Raymond A."/>
            <person name="Pleasance S."/>
            <person name="Coope R."/>
            <person name="Wildung M.R."/>
            <person name="Ritland C.E."/>
            <person name="Bousquet J."/>
            <person name="Jones S.J."/>
            <person name="Bohlmann J."/>
            <person name="Birol I."/>
        </authorList>
    </citation>
    <scope>NUCLEOTIDE SEQUENCE [LARGE SCALE GENOMIC DNA]</scope>
    <source>
        <tissue evidence="1">Flushing bud</tissue>
    </source>
</reference>
<dbReference type="AlphaFoldDB" id="A0A117NH46"/>
<gene>
    <name evidence="1" type="ORF">ABT39_MTgene4777</name>
</gene>
<protein>
    <submittedName>
        <fullName evidence="1">Uncharacterized protein</fullName>
    </submittedName>
</protein>
<comment type="caution">
    <text evidence="1">The sequence shown here is derived from an EMBL/GenBank/DDBJ whole genome shotgun (WGS) entry which is preliminary data.</text>
</comment>
<dbReference type="EMBL" id="LKAM01000006">
    <property type="protein sequence ID" value="KUM47783.1"/>
    <property type="molecule type" value="Genomic_DNA"/>
</dbReference>
<geneLocation type="mitochondrion" evidence="1"/>
<accession>A0A117NH46</accession>
<evidence type="ECO:0000313" key="1">
    <source>
        <dbReference type="EMBL" id="KUM47783.1"/>
    </source>
</evidence>
<organism evidence="1">
    <name type="scientific">Picea glauca</name>
    <name type="common">White spruce</name>
    <name type="synonym">Pinus glauca</name>
    <dbReference type="NCBI Taxonomy" id="3330"/>
    <lineage>
        <taxon>Eukaryota</taxon>
        <taxon>Viridiplantae</taxon>
        <taxon>Streptophyta</taxon>
        <taxon>Embryophyta</taxon>
        <taxon>Tracheophyta</taxon>
        <taxon>Spermatophyta</taxon>
        <taxon>Pinopsida</taxon>
        <taxon>Pinidae</taxon>
        <taxon>Conifers I</taxon>
        <taxon>Pinales</taxon>
        <taxon>Pinaceae</taxon>
        <taxon>Picea</taxon>
    </lineage>
</organism>
<proteinExistence type="predicted"/>
<name>A0A117NH46_PICGL</name>